<evidence type="ECO:0000259" key="5">
    <source>
        <dbReference type="PROSITE" id="PS50927"/>
    </source>
</evidence>
<evidence type="ECO:0000256" key="4">
    <source>
        <dbReference type="SAM" id="SignalP"/>
    </source>
</evidence>
<dbReference type="InterPro" id="IPR001480">
    <property type="entry name" value="Bulb-type_lectin_dom"/>
</dbReference>
<dbReference type="GO" id="GO:0051707">
    <property type="term" value="P:response to other organism"/>
    <property type="evidence" value="ECO:0007669"/>
    <property type="project" value="UniProtKB-ARBA"/>
</dbReference>
<feature type="domain" description="Bulb-type lectin" evidence="5">
    <location>
        <begin position="42"/>
        <end position="151"/>
    </location>
</feature>
<dbReference type="InterPro" id="IPR036426">
    <property type="entry name" value="Bulb-type_lectin_dom_sf"/>
</dbReference>
<evidence type="ECO:0000256" key="3">
    <source>
        <dbReference type="ARBA" id="ARBA00023035"/>
    </source>
</evidence>
<dbReference type="SUPFAM" id="SSF51110">
    <property type="entry name" value="alpha-D-mannose-specific plant lectins"/>
    <property type="match status" value="1"/>
</dbReference>
<reference evidence="6" key="1">
    <citation type="submission" date="2010-12" db="EMBL/GenBank/DDBJ databases">
        <authorList>
            <person name="Abdulrahman F."/>
            <person name="Bridgett A."/>
            <person name="Mead J."/>
        </authorList>
    </citation>
    <scope>NUCLEOTIDE SEQUENCE</scope>
</reference>
<dbReference type="Gene3D" id="2.90.10.10">
    <property type="entry name" value="Bulb-type lectin domain"/>
    <property type="match status" value="2"/>
</dbReference>
<feature type="non-terminal residue" evidence="6">
    <location>
        <position position="1"/>
    </location>
</feature>
<sequence>SQQYPEDSSSSRKKEGNRRKSLVACVPLLLLLALLPSACLARTTLSSGESLNAPHSLHTGNYVFTMQNDCNLVLYDRDRAVWSTRTHGQGQQCRATMQSDGNFVVYDNRNRALWASGTHRPTSGFYILILQADRNVVIYHAGRATWATGTHVFGTGVTIVPQNNANATAVSTP</sequence>
<keyword evidence="3" id="KW-0430">Lectin</keyword>
<dbReference type="GO" id="GO:0005537">
    <property type="term" value="F:D-mannose binding"/>
    <property type="evidence" value="ECO:0007669"/>
    <property type="project" value="UniProtKB-KW"/>
</dbReference>
<proteinExistence type="evidence at transcript level"/>
<name>G0YKG7_WOLAU</name>
<keyword evidence="1" id="KW-0348">Hemagglutinin</keyword>
<dbReference type="EMBL" id="HQ698947">
    <property type="protein sequence ID" value="AEJ88259.1"/>
    <property type="molecule type" value="mRNA"/>
</dbReference>
<dbReference type="SMART" id="SM00108">
    <property type="entry name" value="B_lectin"/>
    <property type="match status" value="1"/>
</dbReference>
<keyword evidence="3" id="KW-0465">Mannose-binding</keyword>
<feature type="signal peptide" evidence="4">
    <location>
        <begin position="1"/>
        <end position="41"/>
    </location>
</feature>
<evidence type="ECO:0000256" key="2">
    <source>
        <dbReference type="ARBA" id="ARBA00022737"/>
    </source>
</evidence>
<evidence type="ECO:0000256" key="1">
    <source>
        <dbReference type="ARBA" id="ARBA00022546"/>
    </source>
</evidence>
<keyword evidence="2" id="KW-0677">Repeat</keyword>
<keyword evidence="4" id="KW-0732">Signal</keyword>
<dbReference type="CDD" id="cd00028">
    <property type="entry name" value="B_lectin"/>
    <property type="match status" value="1"/>
</dbReference>
<protein>
    <submittedName>
        <fullName evidence="6">Putative mannose-binding protein</fullName>
    </submittedName>
</protein>
<dbReference type="PROSITE" id="PS50927">
    <property type="entry name" value="BULB_LECTIN"/>
    <property type="match status" value="1"/>
</dbReference>
<dbReference type="AlphaFoldDB" id="G0YKG7"/>
<organism evidence="6">
    <name type="scientific">Wolffia australiana</name>
    <name type="common">Water-meal</name>
    <name type="synonym">Wolffia arrhiza var. australiana</name>
    <dbReference type="NCBI Taxonomy" id="161112"/>
    <lineage>
        <taxon>Eukaryota</taxon>
        <taxon>Viridiplantae</taxon>
        <taxon>Streptophyta</taxon>
        <taxon>Embryophyta</taxon>
        <taxon>Tracheophyta</taxon>
        <taxon>Spermatophyta</taxon>
        <taxon>Magnoliopsida</taxon>
        <taxon>Liliopsida</taxon>
        <taxon>Araceae</taxon>
        <taxon>Lemnoideae</taxon>
        <taxon>Wolffia</taxon>
    </lineage>
</organism>
<evidence type="ECO:0000313" key="6">
    <source>
        <dbReference type="EMBL" id="AEJ88259.1"/>
    </source>
</evidence>
<feature type="chain" id="PRO_5003411591" evidence="4">
    <location>
        <begin position="42"/>
        <end position="173"/>
    </location>
</feature>
<accession>G0YKG7</accession>